<evidence type="ECO:0000313" key="3">
    <source>
        <dbReference type="Proteomes" id="UP000694389"/>
    </source>
</evidence>
<accession>A0A8C4EWG8</accession>
<feature type="region of interest" description="Disordered" evidence="1">
    <location>
        <begin position="243"/>
        <end position="263"/>
    </location>
</feature>
<feature type="compositionally biased region" description="Polar residues" evidence="1">
    <location>
        <begin position="245"/>
        <end position="254"/>
    </location>
</feature>
<dbReference type="Ensembl" id="ENSDLAT00005026001.2">
    <property type="protein sequence ID" value="ENSDLAP00005024324.2"/>
    <property type="gene ID" value="ENSDLAG00005011105.2"/>
</dbReference>
<keyword evidence="3" id="KW-1185">Reference proteome</keyword>
<reference evidence="2" key="1">
    <citation type="submission" date="2025-08" db="UniProtKB">
        <authorList>
            <consortium name="Ensembl"/>
        </authorList>
    </citation>
    <scope>IDENTIFICATION</scope>
</reference>
<dbReference type="GeneTree" id="ENSGT00970000193507"/>
<dbReference type="Proteomes" id="UP000694389">
    <property type="component" value="Unassembled WGS sequence"/>
</dbReference>
<sequence>MPPKCGFSVKRSRRDVHFAAPYQGCHVTQQGGDYILPLRLWGAPMTMSCPAVLPPPTVSCFPSGMVVKIGGITANQLKVKVSGTWTPLSWICSSCGIAVEGLSGGLTLTAPYNRGLCIEIEDEKYLLSLLLADVELLVTCPLLLDVKPTTTMTTTATPTSDSGQALQYPQYPQYPMFPQYPMYPGLTPPVPTPAPTPSTAAPLPQRPQLPSGAATDSASAAQQPGFLQAFLKSPQYPLFPRLVPPTQSTANKNTAAPPAQLPRMPQYPQYSFPFFPQFPMVPGIFHSTTPPPPLATSTEALVTTPAPTTKDDGKPRIPQQPQFLIPPQYPLLPFPKLPLPPDGQTFQDPKPVNQQPKPYSGYPQMYQIPVLYPPLKYPSQRQNAQTAAPATTSTTNAATSLKHVAQKPFYYPHPYMPAYYVPQPAPMPVFPDPPTTPLANANPAPSDELEQQPMYRAVPPFYPFPSHQRPKSAARNW</sequence>
<evidence type="ECO:0000256" key="1">
    <source>
        <dbReference type="SAM" id="MobiDB-lite"/>
    </source>
</evidence>
<feature type="region of interest" description="Disordered" evidence="1">
    <location>
        <begin position="185"/>
        <end position="220"/>
    </location>
</feature>
<name>A0A8C4EWG8_DICLA</name>
<protein>
    <submittedName>
        <fullName evidence="2">Uncharacterized protein</fullName>
    </submittedName>
</protein>
<organism evidence="2 3">
    <name type="scientific">Dicentrarchus labrax</name>
    <name type="common">European seabass</name>
    <name type="synonym">Morone labrax</name>
    <dbReference type="NCBI Taxonomy" id="13489"/>
    <lineage>
        <taxon>Eukaryota</taxon>
        <taxon>Metazoa</taxon>
        <taxon>Chordata</taxon>
        <taxon>Craniata</taxon>
        <taxon>Vertebrata</taxon>
        <taxon>Euteleostomi</taxon>
        <taxon>Actinopterygii</taxon>
        <taxon>Neopterygii</taxon>
        <taxon>Teleostei</taxon>
        <taxon>Neoteleostei</taxon>
        <taxon>Acanthomorphata</taxon>
        <taxon>Eupercaria</taxon>
        <taxon>Moronidae</taxon>
        <taxon>Dicentrarchus</taxon>
    </lineage>
</organism>
<reference evidence="2" key="2">
    <citation type="submission" date="2025-09" db="UniProtKB">
        <authorList>
            <consortium name="Ensembl"/>
        </authorList>
    </citation>
    <scope>IDENTIFICATION</scope>
</reference>
<feature type="compositionally biased region" description="Pro residues" evidence="1">
    <location>
        <begin position="186"/>
        <end position="196"/>
    </location>
</feature>
<dbReference type="AlphaFoldDB" id="A0A8C4EWG8"/>
<proteinExistence type="predicted"/>
<gene>
    <name evidence="2" type="primary">LOC127372541</name>
</gene>
<evidence type="ECO:0000313" key="2">
    <source>
        <dbReference type="Ensembl" id="ENSDLAP00005024324.2"/>
    </source>
</evidence>